<name>A0A1N6JRT7_9BURK</name>
<dbReference type="RefSeq" id="WP_074296874.1">
    <property type="nucleotide sequence ID" value="NZ_FSRU01000001.1"/>
</dbReference>
<accession>A0A1N6JRT7</accession>
<dbReference type="EMBL" id="FSRU01000001">
    <property type="protein sequence ID" value="SIO46923.1"/>
    <property type="molecule type" value="Genomic_DNA"/>
</dbReference>
<dbReference type="AlphaFoldDB" id="A0A1N6JRT7"/>
<feature type="transmembrane region" description="Helical" evidence="1">
    <location>
        <begin position="147"/>
        <end position="164"/>
    </location>
</feature>
<keyword evidence="4" id="KW-1185">Reference proteome</keyword>
<evidence type="ECO:0000256" key="1">
    <source>
        <dbReference type="SAM" id="Phobius"/>
    </source>
</evidence>
<dbReference type="Proteomes" id="UP000185151">
    <property type="component" value="Unassembled WGS sequence"/>
</dbReference>
<evidence type="ECO:0000313" key="3">
    <source>
        <dbReference type="EMBL" id="SIO46923.1"/>
    </source>
</evidence>
<keyword evidence="1" id="KW-0472">Membrane</keyword>
<sequence length="220" mass="23379">MPVLARLRFMLLGWGAVGVAYTTGRVLSGTPTLLPETALDRLIPFNPAGVWLYLSFFLLVPLAFLTTDAARVPRLARAMQLCAVVSAVIFVLWPTTLHYPPIPSGAAGASLLDGLIASDSAQNCFPSLHGALTLLCVAALCSRRRPVASVLAVLWGFGIGWSVIQTRRHLAIDLGAGMLLGCASGWLVAHLSRLRDRRATSPAASSNAKAAFETELESES</sequence>
<dbReference type="GO" id="GO:0016020">
    <property type="term" value="C:membrane"/>
    <property type="evidence" value="ECO:0007669"/>
    <property type="project" value="UniProtKB-SubCell"/>
</dbReference>
<feature type="transmembrane region" description="Helical" evidence="1">
    <location>
        <begin position="7"/>
        <end position="28"/>
    </location>
</feature>
<keyword evidence="1" id="KW-0812">Transmembrane</keyword>
<feature type="transmembrane region" description="Helical" evidence="1">
    <location>
        <begin position="170"/>
        <end position="189"/>
    </location>
</feature>
<gene>
    <name evidence="3" type="ORF">SAMN05444165_3476</name>
</gene>
<dbReference type="Gene3D" id="1.20.144.10">
    <property type="entry name" value="Phosphatidic acid phosphatase type 2/haloperoxidase"/>
    <property type="match status" value="1"/>
</dbReference>
<dbReference type="Pfam" id="PF01569">
    <property type="entry name" value="PAP2"/>
    <property type="match status" value="1"/>
</dbReference>
<dbReference type="InterPro" id="IPR000326">
    <property type="entry name" value="PAP2/HPO"/>
</dbReference>
<evidence type="ECO:0000313" key="4">
    <source>
        <dbReference type="Proteomes" id="UP000185151"/>
    </source>
</evidence>
<feature type="transmembrane region" description="Helical" evidence="1">
    <location>
        <begin position="120"/>
        <end position="140"/>
    </location>
</feature>
<organism evidence="3 4">
    <name type="scientific">Paraburkholderia phenazinium</name>
    <dbReference type="NCBI Taxonomy" id="60549"/>
    <lineage>
        <taxon>Bacteria</taxon>
        <taxon>Pseudomonadati</taxon>
        <taxon>Pseudomonadota</taxon>
        <taxon>Betaproteobacteria</taxon>
        <taxon>Burkholderiales</taxon>
        <taxon>Burkholderiaceae</taxon>
        <taxon>Paraburkholderia</taxon>
    </lineage>
</organism>
<reference evidence="3 4" key="1">
    <citation type="submission" date="2016-11" db="EMBL/GenBank/DDBJ databases">
        <authorList>
            <person name="Jaros S."/>
            <person name="Januszkiewicz K."/>
            <person name="Wedrychowicz H."/>
        </authorList>
    </citation>
    <scope>NUCLEOTIDE SEQUENCE [LARGE SCALE GENOMIC DNA]</scope>
    <source>
        <strain evidence="3 4">GAS95</strain>
    </source>
</reference>
<feature type="transmembrane region" description="Helical" evidence="1">
    <location>
        <begin position="78"/>
        <end position="100"/>
    </location>
</feature>
<dbReference type="SUPFAM" id="SSF48317">
    <property type="entry name" value="Acid phosphatase/Vanadium-dependent haloperoxidase"/>
    <property type="match status" value="1"/>
</dbReference>
<dbReference type="CDD" id="cd03386">
    <property type="entry name" value="PAP2_Aur1_like"/>
    <property type="match status" value="1"/>
</dbReference>
<dbReference type="InterPro" id="IPR036938">
    <property type="entry name" value="PAP2/HPO_sf"/>
</dbReference>
<proteinExistence type="predicted"/>
<keyword evidence="1" id="KW-1133">Transmembrane helix</keyword>
<feature type="transmembrane region" description="Helical" evidence="1">
    <location>
        <begin position="48"/>
        <end position="66"/>
    </location>
</feature>
<protein>
    <submittedName>
        <fullName evidence="3">PAP2 superfamily protein</fullName>
    </submittedName>
</protein>
<feature type="domain" description="Phosphatidic acid phosphatase type 2/haloperoxidase" evidence="2">
    <location>
        <begin position="122"/>
        <end position="193"/>
    </location>
</feature>
<evidence type="ECO:0000259" key="2">
    <source>
        <dbReference type="Pfam" id="PF01569"/>
    </source>
</evidence>